<evidence type="ECO:0000256" key="6">
    <source>
        <dbReference type="ARBA" id="ARBA00023004"/>
    </source>
</evidence>
<comment type="pathway">
    <text evidence="2">Secondary metabolite biosynthesis.</text>
</comment>
<evidence type="ECO:0000256" key="3">
    <source>
        <dbReference type="ARBA" id="ARBA00022617"/>
    </source>
</evidence>
<keyword evidence="4 8" id="KW-0479">Metal-binding</keyword>
<dbReference type="InterPro" id="IPR002401">
    <property type="entry name" value="Cyt_P450_E_grp-I"/>
</dbReference>
<dbReference type="Pfam" id="PF00067">
    <property type="entry name" value="p450"/>
    <property type="match status" value="1"/>
</dbReference>
<evidence type="ECO:0000313" key="10">
    <source>
        <dbReference type="Proteomes" id="UP000800094"/>
    </source>
</evidence>
<dbReference type="CDD" id="cd11051">
    <property type="entry name" value="CYP59-like"/>
    <property type="match status" value="1"/>
</dbReference>
<name>A0A6A6IDD0_9PLEO</name>
<gene>
    <name evidence="9" type="ORF">BU26DRAFT_531510</name>
</gene>
<dbReference type="RefSeq" id="XP_033683072.1">
    <property type="nucleotide sequence ID" value="XM_033831032.1"/>
</dbReference>
<dbReference type="GeneID" id="54584362"/>
<keyword evidence="5" id="KW-0560">Oxidoreductase</keyword>
<dbReference type="PRINTS" id="PR00463">
    <property type="entry name" value="EP450I"/>
</dbReference>
<accession>A0A6A6IDD0</accession>
<evidence type="ECO:0000313" key="9">
    <source>
        <dbReference type="EMBL" id="KAF2248068.1"/>
    </source>
</evidence>
<dbReference type="Proteomes" id="UP000800094">
    <property type="component" value="Unassembled WGS sequence"/>
</dbReference>
<protein>
    <submittedName>
        <fullName evidence="9">Cytochrome protein</fullName>
    </submittedName>
</protein>
<dbReference type="InterPro" id="IPR050121">
    <property type="entry name" value="Cytochrome_P450_monoxygenase"/>
</dbReference>
<evidence type="ECO:0000256" key="7">
    <source>
        <dbReference type="ARBA" id="ARBA00023033"/>
    </source>
</evidence>
<dbReference type="EMBL" id="ML987196">
    <property type="protein sequence ID" value="KAF2248068.1"/>
    <property type="molecule type" value="Genomic_DNA"/>
</dbReference>
<keyword evidence="3 8" id="KW-0349">Heme</keyword>
<evidence type="ECO:0000256" key="8">
    <source>
        <dbReference type="PIRSR" id="PIRSR602401-1"/>
    </source>
</evidence>
<keyword evidence="10" id="KW-1185">Reference proteome</keyword>
<dbReference type="InterPro" id="IPR001128">
    <property type="entry name" value="Cyt_P450"/>
</dbReference>
<comment type="cofactor">
    <cofactor evidence="1 8">
        <name>heme</name>
        <dbReference type="ChEBI" id="CHEBI:30413"/>
    </cofactor>
</comment>
<evidence type="ECO:0000256" key="1">
    <source>
        <dbReference type="ARBA" id="ARBA00001971"/>
    </source>
</evidence>
<keyword evidence="7" id="KW-0503">Monooxygenase</keyword>
<feature type="binding site" description="axial binding residue" evidence="8">
    <location>
        <position position="397"/>
    </location>
    <ligand>
        <name>heme</name>
        <dbReference type="ChEBI" id="CHEBI:30413"/>
    </ligand>
    <ligandPart>
        <name>Fe</name>
        <dbReference type="ChEBI" id="CHEBI:18248"/>
    </ligandPart>
</feature>
<dbReference type="Gene3D" id="1.10.630.10">
    <property type="entry name" value="Cytochrome P450"/>
    <property type="match status" value="1"/>
</dbReference>
<dbReference type="SUPFAM" id="SSF48264">
    <property type="entry name" value="Cytochrome P450"/>
    <property type="match status" value="1"/>
</dbReference>
<dbReference type="AlphaFoldDB" id="A0A6A6IDD0"/>
<keyword evidence="6 8" id="KW-0408">Iron</keyword>
<proteinExistence type="predicted"/>
<reference evidence="9" key="1">
    <citation type="journal article" date="2020" name="Stud. Mycol.">
        <title>101 Dothideomycetes genomes: a test case for predicting lifestyles and emergence of pathogens.</title>
        <authorList>
            <person name="Haridas S."/>
            <person name="Albert R."/>
            <person name="Binder M."/>
            <person name="Bloem J."/>
            <person name="Labutti K."/>
            <person name="Salamov A."/>
            <person name="Andreopoulos B."/>
            <person name="Baker S."/>
            <person name="Barry K."/>
            <person name="Bills G."/>
            <person name="Bluhm B."/>
            <person name="Cannon C."/>
            <person name="Castanera R."/>
            <person name="Culley D."/>
            <person name="Daum C."/>
            <person name="Ezra D."/>
            <person name="Gonzalez J."/>
            <person name="Henrissat B."/>
            <person name="Kuo A."/>
            <person name="Liang C."/>
            <person name="Lipzen A."/>
            <person name="Lutzoni F."/>
            <person name="Magnuson J."/>
            <person name="Mondo S."/>
            <person name="Nolan M."/>
            <person name="Ohm R."/>
            <person name="Pangilinan J."/>
            <person name="Park H.-J."/>
            <person name="Ramirez L."/>
            <person name="Alfaro M."/>
            <person name="Sun H."/>
            <person name="Tritt A."/>
            <person name="Yoshinaga Y."/>
            <person name="Zwiers L.-H."/>
            <person name="Turgeon B."/>
            <person name="Goodwin S."/>
            <person name="Spatafora J."/>
            <person name="Crous P."/>
            <person name="Grigoriev I."/>
        </authorList>
    </citation>
    <scope>NUCLEOTIDE SEQUENCE</scope>
    <source>
        <strain evidence="9">CBS 122368</strain>
    </source>
</reference>
<evidence type="ECO:0000256" key="4">
    <source>
        <dbReference type="ARBA" id="ARBA00022723"/>
    </source>
</evidence>
<dbReference type="PANTHER" id="PTHR24305:SF107">
    <property type="entry name" value="P450, PUTATIVE (EUROFUNG)-RELATED"/>
    <property type="match status" value="1"/>
</dbReference>
<evidence type="ECO:0000256" key="2">
    <source>
        <dbReference type="ARBA" id="ARBA00005179"/>
    </source>
</evidence>
<dbReference type="InterPro" id="IPR036396">
    <property type="entry name" value="Cyt_P450_sf"/>
</dbReference>
<dbReference type="OrthoDB" id="10029320at2759"/>
<dbReference type="PRINTS" id="PR00385">
    <property type="entry name" value="P450"/>
</dbReference>
<evidence type="ECO:0000256" key="5">
    <source>
        <dbReference type="ARBA" id="ARBA00023002"/>
    </source>
</evidence>
<dbReference type="GO" id="GO:0016705">
    <property type="term" value="F:oxidoreductase activity, acting on paired donors, with incorporation or reduction of molecular oxygen"/>
    <property type="evidence" value="ECO:0007669"/>
    <property type="project" value="InterPro"/>
</dbReference>
<sequence>MSRDFPETDGLFYADVWPFINPLLIVTSPVYAVQACQKQDLDKPADLVSFLHPITGGNTIFTSNGDEWKKARAVFSSGFNSAYILNQTEHIVQEAEAYVNVLEEHARTGDIFLLDDVHVKYTMNISGILTLNKRLDALRSTDPFVSAMRNNIEWHYIGELKSPVVRWSPLIRILSWYNSRVMNGYIEKVLDQRYKDWREGMVTAQTHRSGIDLLLAEYISSRKDKAGQTLEPSFKKWAIPQLRLLFFVGHDSTSATISYSCFLLSKHPEILEKLRAEHDEVFGKDLAALPKLLKDNPQLLNKLSYTIAVIKEVLRLYPPAAGFRLGQPNVYLQDAQGNKYPTEGCRIYIIHQALHRNPKYWKDPDAFIPERFLVSPEDPLYPVRGAYRPFEHGLRNCLGQTLSMLDLRITLAMVVRRFDFKVAYGEWDQLNGRAGTKTFQGRREYQIGDGGAHPADGMPSRVFLRK</sequence>
<dbReference type="GO" id="GO:0005506">
    <property type="term" value="F:iron ion binding"/>
    <property type="evidence" value="ECO:0007669"/>
    <property type="project" value="InterPro"/>
</dbReference>
<dbReference type="GO" id="GO:0020037">
    <property type="term" value="F:heme binding"/>
    <property type="evidence" value="ECO:0007669"/>
    <property type="project" value="InterPro"/>
</dbReference>
<dbReference type="GO" id="GO:0004497">
    <property type="term" value="F:monooxygenase activity"/>
    <property type="evidence" value="ECO:0007669"/>
    <property type="project" value="UniProtKB-KW"/>
</dbReference>
<dbReference type="PANTHER" id="PTHR24305">
    <property type="entry name" value="CYTOCHROME P450"/>
    <property type="match status" value="1"/>
</dbReference>
<organism evidence="9 10">
    <name type="scientific">Trematosphaeria pertusa</name>
    <dbReference type="NCBI Taxonomy" id="390896"/>
    <lineage>
        <taxon>Eukaryota</taxon>
        <taxon>Fungi</taxon>
        <taxon>Dikarya</taxon>
        <taxon>Ascomycota</taxon>
        <taxon>Pezizomycotina</taxon>
        <taxon>Dothideomycetes</taxon>
        <taxon>Pleosporomycetidae</taxon>
        <taxon>Pleosporales</taxon>
        <taxon>Massarineae</taxon>
        <taxon>Trematosphaeriaceae</taxon>
        <taxon>Trematosphaeria</taxon>
    </lineage>
</organism>